<keyword evidence="2" id="KW-1185">Reference proteome</keyword>
<name>A0ABQ5XBV3_9GAMM</name>
<accession>A0ABQ5XBV3</accession>
<sequence length="130" mass="14072">MGANSTSEDTLPKDGQVIVNLPVEDRPNYMSGEDVVVGLKDGLVVSVSAKTHGTMRDGYDVRWLVEAFGQPQASPAIQNIPGNHFTSAQIAWSLPDGASVYYNSGEWGPYYGLVRVQLPLASPHQIGIWD</sequence>
<dbReference type="Proteomes" id="UP001156627">
    <property type="component" value="Unassembled WGS sequence"/>
</dbReference>
<evidence type="ECO:0000313" key="1">
    <source>
        <dbReference type="EMBL" id="GLQ89090.1"/>
    </source>
</evidence>
<comment type="caution">
    <text evidence="1">The sequence shown here is derived from an EMBL/GenBank/DDBJ whole genome shotgun (WGS) entry which is preliminary data.</text>
</comment>
<organism evidence="1 2">
    <name type="scientific">Dyella flagellata</name>
    <dbReference type="NCBI Taxonomy" id="1867833"/>
    <lineage>
        <taxon>Bacteria</taxon>
        <taxon>Pseudomonadati</taxon>
        <taxon>Pseudomonadota</taxon>
        <taxon>Gammaproteobacteria</taxon>
        <taxon>Lysobacterales</taxon>
        <taxon>Rhodanobacteraceae</taxon>
        <taxon>Dyella</taxon>
    </lineage>
</organism>
<reference evidence="2" key="1">
    <citation type="journal article" date="2019" name="Int. J. Syst. Evol. Microbiol.">
        <title>The Global Catalogue of Microorganisms (GCM) 10K type strain sequencing project: providing services to taxonomists for standard genome sequencing and annotation.</title>
        <authorList>
            <consortium name="The Broad Institute Genomics Platform"/>
            <consortium name="The Broad Institute Genome Sequencing Center for Infectious Disease"/>
            <person name="Wu L."/>
            <person name="Ma J."/>
        </authorList>
    </citation>
    <scope>NUCLEOTIDE SEQUENCE [LARGE SCALE GENOMIC DNA]</scope>
    <source>
        <strain evidence="2">NBRC 111981</strain>
    </source>
</reference>
<gene>
    <name evidence="1" type="ORF">GCM10007898_26620</name>
</gene>
<dbReference type="EMBL" id="BSOA01000028">
    <property type="protein sequence ID" value="GLQ89090.1"/>
    <property type="molecule type" value="Genomic_DNA"/>
</dbReference>
<proteinExistence type="predicted"/>
<evidence type="ECO:0000313" key="2">
    <source>
        <dbReference type="Proteomes" id="UP001156627"/>
    </source>
</evidence>
<protein>
    <submittedName>
        <fullName evidence="1">Uncharacterized protein</fullName>
    </submittedName>
</protein>